<dbReference type="Proteomes" id="UP000324106">
    <property type="component" value="Chromosome"/>
</dbReference>
<reference evidence="1 2" key="1">
    <citation type="submission" date="2018-05" db="EMBL/GenBank/DDBJ databases">
        <title>Streptomyces venezuelae.</title>
        <authorList>
            <person name="Kim W."/>
            <person name="Lee N."/>
            <person name="Cho B.-K."/>
        </authorList>
    </citation>
    <scope>NUCLEOTIDE SEQUENCE [LARGE SCALE GENOMIC DNA]</scope>
    <source>
        <strain evidence="1 2">ATCC 15068</strain>
    </source>
</reference>
<protein>
    <submittedName>
        <fullName evidence="1">Uncharacterized protein</fullName>
    </submittedName>
</protein>
<accession>A0A5P2AK35</accession>
<dbReference type="EMBL" id="CP029194">
    <property type="protein sequence ID" value="QES18356.1"/>
    <property type="molecule type" value="Genomic_DNA"/>
</dbReference>
<organism evidence="1 2">
    <name type="scientific">Streptomyces venezuelae</name>
    <dbReference type="NCBI Taxonomy" id="54571"/>
    <lineage>
        <taxon>Bacteria</taxon>
        <taxon>Bacillati</taxon>
        <taxon>Actinomycetota</taxon>
        <taxon>Actinomycetes</taxon>
        <taxon>Kitasatosporales</taxon>
        <taxon>Streptomycetaceae</taxon>
        <taxon>Streptomyces</taxon>
    </lineage>
</organism>
<evidence type="ECO:0000313" key="1">
    <source>
        <dbReference type="EMBL" id="QES18356.1"/>
    </source>
</evidence>
<dbReference type="RefSeq" id="WP_150264183.1">
    <property type="nucleotide sequence ID" value="NZ_CP029194.1"/>
</dbReference>
<proteinExistence type="predicted"/>
<sequence>MSLEWRRTLDDRLAAIGADIFQEVPFRLGLIGFEVSGGASAEQLDGHAPEERWEGYLLPADGRLGFDRANR</sequence>
<name>A0A5P2AK35_STRVZ</name>
<dbReference type="OrthoDB" id="3537565at2"/>
<gene>
    <name evidence="1" type="ORF">DEJ46_03965</name>
</gene>
<dbReference type="AlphaFoldDB" id="A0A5P2AK35"/>
<evidence type="ECO:0000313" key="2">
    <source>
        <dbReference type="Proteomes" id="UP000324106"/>
    </source>
</evidence>